<dbReference type="PANTHER" id="PTHR30529:SF7">
    <property type="entry name" value="CYTOCHROME B561 BACTERIAL_NI-HYDROGENASE DOMAIN-CONTAINING PROTEIN"/>
    <property type="match status" value="1"/>
</dbReference>
<evidence type="ECO:0000256" key="11">
    <source>
        <dbReference type="ARBA" id="ARBA00023136"/>
    </source>
</evidence>
<dbReference type="EMBL" id="SPKJ01000089">
    <property type="protein sequence ID" value="MYZ49688.1"/>
    <property type="molecule type" value="Genomic_DNA"/>
</dbReference>
<evidence type="ECO:0000256" key="10">
    <source>
        <dbReference type="ARBA" id="ARBA00023004"/>
    </source>
</evidence>
<evidence type="ECO:0000256" key="6">
    <source>
        <dbReference type="ARBA" id="ARBA00022692"/>
    </source>
</evidence>
<evidence type="ECO:0000256" key="2">
    <source>
        <dbReference type="ARBA" id="ARBA00004651"/>
    </source>
</evidence>
<dbReference type="GO" id="GO:0009055">
    <property type="term" value="F:electron transfer activity"/>
    <property type="evidence" value="ECO:0007669"/>
    <property type="project" value="InterPro"/>
</dbReference>
<organism evidence="15 16">
    <name type="scientific">Propylenella binzhouense</name>
    <dbReference type="NCBI Taxonomy" id="2555902"/>
    <lineage>
        <taxon>Bacteria</taxon>
        <taxon>Pseudomonadati</taxon>
        <taxon>Pseudomonadota</taxon>
        <taxon>Alphaproteobacteria</taxon>
        <taxon>Hyphomicrobiales</taxon>
        <taxon>Propylenellaceae</taxon>
        <taxon>Propylenella</taxon>
    </lineage>
</organism>
<keyword evidence="16" id="KW-1185">Reference proteome</keyword>
<keyword evidence="6 13" id="KW-0812">Transmembrane</keyword>
<dbReference type="GO" id="GO:0046872">
    <property type="term" value="F:metal ion binding"/>
    <property type="evidence" value="ECO:0007669"/>
    <property type="project" value="UniProtKB-KW"/>
</dbReference>
<comment type="similarity">
    <text evidence="12">Belongs to the cytochrome b561 family.</text>
</comment>
<dbReference type="GO" id="GO:0020037">
    <property type="term" value="F:heme binding"/>
    <property type="evidence" value="ECO:0007669"/>
    <property type="project" value="TreeGrafter"/>
</dbReference>
<keyword evidence="4" id="KW-1003">Cell membrane</keyword>
<dbReference type="SUPFAM" id="SSF81342">
    <property type="entry name" value="Transmembrane di-heme cytochromes"/>
    <property type="match status" value="1"/>
</dbReference>
<feature type="transmembrane region" description="Helical" evidence="13">
    <location>
        <begin position="136"/>
        <end position="160"/>
    </location>
</feature>
<evidence type="ECO:0000313" key="16">
    <source>
        <dbReference type="Proteomes" id="UP000773614"/>
    </source>
</evidence>
<evidence type="ECO:0000256" key="13">
    <source>
        <dbReference type="SAM" id="Phobius"/>
    </source>
</evidence>
<evidence type="ECO:0000259" key="14">
    <source>
        <dbReference type="Pfam" id="PF01292"/>
    </source>
</evidence>
<evidence type="ECO:0000256" key="5">
    <source>
        <dbReference type="ARBA" id="ARBA00022617"/>
    </source>
</evidence>
<evidence type="ECO:0000256" key="9">
    <source>
        <dbReference type="ARBA" id="ARBA00022989"/>
    </source>
</evidence>
<dbReference type="InterPro" id="IPR011577">
    <property type="entry name" value="Cyt_b561_bac/Ni-Hgenase"/>
</dbReference>
<keyword evidence="3" id="KW-0813">Transport</keyword>
<evidence type="ECO:0000256" key="7">
    <source>
        <dbReference type="ARBA" id="ARBA00022723"/>
    </source>
</evidence>
<accession>A0A964T716</accession>
<comment type="subcellular location">
    <subcellularLocation>
        <location evidence="2">Cell membrane</location>
        <topology evidence="2">Multi-pass membrane protein</topology>
    </subcellularLocation>
</comment>
<dbReference type="Proteomes" id="UP000773614">
    <property type="component" value="Unassembled WGS sequence"/>
</dbReference>
<comment type="caution">
    <text evidence="15">The sequence shown here is derived from an EMBL/GenBank/DDBJ whole genome shotgun (WGS) entry which is preliminary data.</text>
</comment>
<dbReference type="Pfam" id="PF01292">
    <property type="entry name" value="Ni_hydr_CYTB"/>
    <property type="match status" value="1"/>
</dbReference>
<name>A0A964T716_9HYPH</name>
<dbReference type="AlphaFoldDB" id="A0A964T716"/>
<keyword evidence="5" id="KW-0349">Heme</keyword>
<feature type="transmembrane region" description="Helical" evidence="13">
    <location>
        <begin position="91"/>
        <end position="116"/>
    </location>
</feature>
<reference evidence="15" key="1">
    <citation type="submission" date="2019-03" db="EMBL/GenBank/DDBJ databases">
        <title>Afifella sp. nov., isolated from activated sludge.</title>
        <authorList>
            <person name="Li Q."/>
            <person name="Liu Y."/>
        </authorList>
    </citation>
    <scope>NUCLEOTIDE SEQUENCE</scope>
    <source>
        <strain evidence="15">L72</strain>
    </source>
</reference>
<evidence type="ECO:0000256" key="4">
    <source>
        <dbReference type="ARBA" id="ARBA00022475"/>
    </source>
</evidence>
<keyword evidence="7" id="KW-0479">Metal-binding</keyword>
<keyword evidence="10" id="KW-0408">Iron</keyword>
<dbReference type="InterPro" id="IPR052168">
    <property type="entry name" value="Cytochrome_b561_oxidase"/>
</dbReference>
<comment type="cofactor">
    <cofactor evidence="1">
        <name>heme b</name>
        <dbReference type="ChEBI" id="CHEBI:60344"/>
    </cofactor>
</comment>
<feature type="transmembrane region" description="Helical" evidence="13">
    <location>
        <begin position="20"/>
        <end position="41"/>
    </location>
</feature>
<evidence type="ECO:0000313" key="15">
    <source>
        <dbReference type="EMBL" id="MYZ49688.1"/>
    </source>
</evidence>
<sequence>MDRTSALDAAPRYSAAGRVLHWLVVLFVLVVLPFGAVIKFVKEDVKLTFYMIHESLGFLVLWIMLARLAVRLVKKPPPPLPMPAWEHRLAATVHWALYAALILMPITGFLATNAFGFPLRWFNLVPIPSPIGKSDAAPYIMAVHVTLAYTILVLIGLHLLGVLQHHILRRDGTLYRML</sequence>
<keyword evidence="9 13" id="KW-1133">Transmembrane helix</keyword>
<dbReference type="InterPro" id="IPR016174">
    <property type="entry name" value="Di-haem_cyt_TM"/>
</dbReference>
<dbReference type="GO" id="GO:0022904">
    <property type="term" value="P:respiratory electron transport chain"/>
    <property type="evidence" value="ECO:0007669"/>
    <property type="project" value="InterPro"/>
</dbReference>
<dbReference type="RefSeq" id="WP_161142029.1">
    <property type="nucleotide sequence ID" value="NZ_SPKJ01000089.1"/>
</dbReference>
<evidence type="ECO:0000256" key="12">
    <source>
        <dbReference type="ARBA" id="ARBA00037975"/>
    </source>
</evidence>
<keyword evidence="11 13" id="KW-0472">Membrane</keyword>
<proteinExistence type="inferred from homology"/>
<protein>
    <submittedName>
        <fullName evidence="15">Cytochrome b</fullName>
    </submittedName>
</protein>
<gene>
    <name evidence="15" type="ORF">E4O86_18445</name>
</gene>
<evidence type="ECO:0000256" key="3">
    <source>
        <dbReference type="ARBA" id="ARBA00022448"/>
    </source>
</evidence>
<feature type="transmembrane region" description="Helical" evidence="13">
    <location>
        <begin position="47"/>
        <end position="70"/>
    </location>
</feature>
<feature type="domain" description="Cytochrome b561 bacterial/Ni-hydrogenase" evidence="14">
    <location>
        <begin position="12"/>
        <end position="178"/>
    </location>
</feature>
<dbReference type="PANTHER" id="PTHR30529">
    <property type="entry name" value="CYTOCHROME B561"/>
    <property type="match status" value="1"/>
</dbReference>
<evidence type="ECO:0000256" key="8">
    <source>
        <dbReference type="ARBA" id="ARBA00022982"/>
    </source>
</evidence>
<keyword evidence="8" id="KW-0249">Electron transport</keyword>
<dbReference type="GO" id="GO:0005886">
    <property type="term" value="C:plasma membrane"/>
    <property type="evidence" value="ECO:0007669"/>
    <property type="project" value="UniProtKB-SubCell"/>
</dbReference>
<dbReference type="OrthoDB" id="1247465at2"/>
<evidence type="ECO:0000256" key="1">
    <source>
        <dbReference type="ARBA" id="ARBA00001970"/>
    </source>
</evidence>